<dbReference type="Pfam" id="PF02254">
    <property type="entry name" value="TrkA_N"/>
    <property type="match status" value="1"/>
</dbReference>
<organism evidence="3 4">
    <name type="scientific">Micromonospora echinofusca</name>
    <dbReference type="NCBI Taxonomy" id="47858"/>
    <lineage>
        <taxon>Bacteria</taxon>
        <taxon>Bacillati</taxon>
        <taxon>Actinomycetota</taxon>
        <taxon>Actinomycetes</taxon>
        <taxon>Micromonosporales</taxon>
        <taxon>Micromonosporaceae</taxon>
        <taxon>Micromonospora</taxon>
    </lineage>
</organism>
<dbReference type="PROSITE" id="PS51202">
    <property type="entry name" value="RCK_C"/>
    <property type="match status" value="1"/>
</dbReference>
<sequence>MSARRRPGPEESGVAVIGLGRFGWHVSQSLTALGYDVLAVDENPRIVQRWSDQLSRVVQADATDEKALRQLGLTDFGRVVVAIGASVEASVLVVLALAELGVPEIWARATSEKHAKILDAVGADHVVFPEAATGERVAHLIVSKMLDFIEFDEDFAIAKVRAPQALQGRPIGEIAISDRYGVVVVGAKQPGQKFRYTSPDTVLVPGSVLIVEGTISQVQRFAEMT</sequence>
<evidence type="ECO:0000259" key="2">
    <source>
        <dbReference type="PROSITE" id="PS51202"/>
    </source>
</evidence>
<protein>
    <submittedName>
        <fullName evidence="3">TrkA family potassium uptake protein</fullName>
    </submittedName>
</protein>
<dbReference type="SUPFAM" id="SSF116726">
    <property type="entry name" value="TrkA C-terminal domain-like"/>
    <property type="match status" value="1"/>
</dbReference>
<dbReference type="Proteomes" id="UP000823521">
    <property type="component" value="Unassembled WGS sequence"/>
</dbReference>
<dbReference type="InterPro" id="IPR036291">
    <property type="entry name" value="NAD(P)-bd_dom_sf"/>
</dbReference>
<dbReference type="PANTHER" id="PTHR43833">
    <property type="entry name" value="POTASSIUM CHANNEL PROTEIN 2-RELATED-RELATED"/>
    <property type="match status" value="1"/>
</dbReference>
<comment type="caution">
    <text evidence="3">The sequence shown here is derived from an EMBL/GenBank/DDBJ whole genome shotgun (WGS) entry which is preliminary data.</text>
</comment>
<evidence type="ECO:0000259" key="1">
    <source>
        <dbReference type="PROSITE" id="PS51201"/>
    </source>
</evidence>
<keyword evidence="4" id="KW-1185">Reference proteome</keyword>
<proteinExistence type="predicted"/>
<evidence type="ECO:0000313" key="4">
    <source>
        <dbReference type="Proteomes" id="UP000823521"/>
    </source>
</evidence>
<dbReference type="Gene3D" id="3.40.50.720">
    <property type="entry name" value="NAD(P)-binding Rossmann-like Domain"/>
    <property type="match status" value="1"/>
</dbReference>
<gene>
    <name evidence="3" type="ORF">GSF22_17590</name>
</gene>
<dbReference type="RefSeq" id="WP_208814716.1">
    <property type="nucleotide sequence ID" value="NZ_WVUH01000146.1"/>
</dbReference>
<dbReference type="InterPro" id="IPR003148">
    <property type="entry name" value="RCK_N"/>
</dbReference>
<dbReference type="PROSITE" id="PS51201">
    <property type="entry name" value="RCK_N"/>
    <property type="match status" value="1"/>
</dbReference>
<dbReference type="InterPro" id="IPR006037">
    <property type="entry name" value="RCK_C"/>
</dbReference>
<dbReference type="EMBL" id="WVUH01000146">
    <property type="protein sequence ID" value="MBO4207803.1"/>
    <property type="molecule type" value="Genomic_DNA"/>
</dbReference>
<reference evidence="3 4" key="1">
    <citation type="submission" date="2019-12" db="EMBL/GenBank/DDBJ databases">
        <title>Whole genome sequencing of endophytic Actinobacterium Micromonospora sp. MPMI6T.</title>
        <authorList>
            <person name="Evv R."/>
            <person name="Podile A.R."/>
        </authorList>
    </citation>
    <scope>NUCLEOTIDE SEQUENCE [LARGE SCALE GENOMIC DNA]</scope>
    <source>
        <strain evidence="3 4">MPMI6</strain>
    </source>
</reference>
<dbReference type="Gene3D" id="3.30.70.1450">
    <property type="entry name" value="Regulator of K+ conductance, C-terminal domain"/>
    <property type="match status" value="1"/>
</dbReference>
<dbReference type="PANTHER" id="PTHR43833:SF7">
    <property type="entry name" value="KTR SYSTEM POTASSIUM UPTAKE PROTEIN C"/>
    <property type="match status" value="1"/>
</dbReference>
<name>A0ABS3VTF9_MICEH</name>
<dbReference type="InterPro" id="IPR050721">
    <property type="entry name" value="Trk_Ktr_HKT_K-transport"/>
</dbReference>
<dbReference type="InterPro" id="IPR036721">
    <property type="entry name" value="RCK_C_sf"/>
</dbReference>
<feature type="domain" description="RCK C-terminal" evidence="2">
    <location>
        <begin position="143"/>
        <end position="225"/>
    </location>
</feature>
<feature type="domain" description="RCK N-terminal" evidence="1">
    <location>
        <begin position="11"/>
        <end position="127"/>
    </location>
</feature>
<evidence type="ECO:0000313" key="3">
    <source>
        <dbReference type="EMBL" id="MBO4207803.1"/>
    </source>
</evidence>
<dbReference type="SUPFAM" id="SSF51735">
    <property type="entry name" value="NAD(P)-binding Rossmann-fold domains"/>
    <property type="match status" value="1"/>
</dbReference>
<dbReference type="Pfam" id="PF02080">
    <property type="entry name" value="TrkA_C"/>
    <property type="match status" value="1"/>
</dbReference>
<accession>A0ABS3VTF9</accession>